<organism evidence="1 2">
    <name type="scientific">Marmota monax</name>
    <name type="common">Woodchuck</name>
    <dbReference type="NCBI Taxonomy" id="9995"/>
    <lineage>
        <taxon>Eukaryota</taxon>
        <taxon>Metazoa</taxon>
        <taxon>Chordata</taxon>
        <taxon>Craniata</taxon>
        <taxon>Vertebrata</taxon>
        <taxon>Euteleostomi</taxon>
        <taxon>Mammalia</taxon>
        <taxon>Eutheria</taxon>
        <taxon>Euarchontoglires</taxon>
        <taxon>Glires</taxon>
        <taxon>Rodentia</taxon>
        <taxon>Sciuromorpha</taxon>
        <taxon>Sciuridae</taxon>
        <taxon>Xerinae</taxon>
        <taxon>Marmotini</taxon>
        <taxon>Marmota</taxon>
    </lineage>
</organism>
<evidence type="ECO:0000313" key="1">
    <source>
        <dbReference type="EMBL" id="VTJ71980.1"/>
    </source>
</evidence>
<name>A0A5E4BSG2_MARMO</name>
<proteinExistence type="predicted"/>
<accession>A0A5E4BSG2</accession>
<protein>
    <submittedName>
        <fullName evidence="1">Uncharacterized protein</fullName>
    </submittedName>
</protein>
<gene>
    <name evidence="1" type="ORF">MONAX_5E045903</name>
</gene>
<reference evidence="1" key="1">
    <citation type="submission" date="2019-04" db="EMBL/GenBank/DDBJ databases">
        <authorList>
            <person name="Alioto T."/>
            <person name="Alioto T."/>
        </authorList>
    </citation>
    <scope>NUCLEOTIDE SEQUENCE [LARGE SCALE GENOMIC DNA]</scope>
</reference>
<evidence type="ECO:0000313" key="2">
    <source>
        <dbReference type="Proteomes" id="UP000335636"/>
    </source>
</evidence>
<keyword evidence="2" id="KW-1185">Reference proteome</keyword>
<sequence length="56" mass="6191">MVMKVAQDGGTCFQWWGLRYGGGSRVIALADDFREELCDVQCVAITDFRACEVLGC</sequence>
<comment type="caution">
    <text evidence="1">The sequence shown here is derived from an EMBL/GenBank/DDBJ whole genome shotgun (WGS) entry which is preliminary data.</text>
</comment>
<feature type="non-terminal residue" evidence="1">
    <location>
        <position position="56"/>
    </location>
</feature>
<dbReference type="AlphaFoldDB" id="A0A5E4BSG2"/>
<dbReference type="Proteomes" id="UP000335636">
    <property type="component" value="Unassembled WGS sequence"/>
</dbReference>
<dbReference type="EMBL" id="CABDUW010000599">
    <property type="protein sequence ID" value="VTJ71980.1"/>
    <property type="molecule type" value="Genomic_DNA"/>
</dbReference>